<protein>
    <recommendedName>
        <fullName evidence="3">RNase H type-1 domain-containing protein</fullName>
    </recommendedName>
</protein>
<dbReference type="AlphaFoldDB" id="A0AAN9SQ65"/>
<reference evidence="1 2" key="1">
    <citation type="submission" date="2024-01" db="EMBL/GenBank/DDBJ databases">
        <title>The genomes of 5 underutilized Papilionoideae crops provide insights into root nodulation and disease resistanc.</title>
        <authorList>
            <person name="Jiang F."/>
        </authorList>
    </citation>
    <scope>NUCLEOTIDE SEQUENCE [LARGE SCALE GENOMIC DNA]</scope>
    <source>
        <strain evidence="1">DUOXIRENSHENG_FW03</strain>
        <tissue evidence="1">Leaves</tissue>
    </source>
</reference>
<name>A0AAN9SQ65_PSOTE</name>
<comment type="caution">
    <text evidence="1">The sequence shown here is derived from an EMBL/GenBank/DDBJ whole genome shotgun (WGS) entry which is preliminary data.</text>
</comment>
<sequence length="225" mass="25501">MDEVVPYTPSLVPYFKGRTHSLCLVRTIITLLTSNRIMNVMKAEHKSFLSLIKDLRSFYKPSILIVIEPRISRNAAATVHKQLGFKHHYSVEPVRFSGGIWMPLNSNSFDVQIEMSNDHAIHSIKVVPVDGTSPLWLSTIYLGIILNYVEHDISDAMLQAKLLNQDPVVRLNHTYRETNFVVDSLANFSIGLPLSLHMYSSPPPSCFSLLWRDLIGSSQLRQVLV</sequence>
<evidence type="ECO:0000313" key="1">
    <source>
        <dbReference type="EMBL" id="KAK7400716.1"/>
    </source>
</evidence>
<evidence type="ECO:0008006" key="3">
    <source>
        <dbReference type="Google" id="ProtNLM"/>
    </source>
</evidence>
<keyword evidence="2" id="KW-1185">Reference proteome</keyword>
<accession>A0AAN9SQ65</accession>
<proteinExistence type="predicted"/>
<dbReference type="Proteomes" id="UP001386955">
    <property type="component" value="Unassembled WGS sequence"/>
</dbReference>
<dbReference type="EMBL" id="JAYMYS010000003">
    <property type="protein sequence ID" value="KAK7400716.1"/>
    <property type="molecule type" value="Genomic_DNA"/>
</dbReference>
<organism evidence="1 2">
    <name type="scientific">Psophocarpus tetragonolobus</name>
    <name type="common">Winged bean</name>
    <name type="synonym">Dolichos tetragonolobus</name>
    <dbReference type="NCBI Taxonomy" id="3891"/>
    <lineage>
        <taxon>Eukaryota</taxon>
        <taxon>Viridiplantae</taxon>
        <taxon>Streptophyta</taxon>
        <taxon>Embryophyta</taxon>
        <taxon>Tracheophyta</taxon>
        <taxon>Spermatophyta</taxon>
        <taxon>Magnoliopsida</taxon>
        <taxon>eudicotyledons</taxon>
        <taxon>Gunneridae</taxon>
        <taxon>Pentapetalae</taxon>
        <taxon>rosids</taxon>
        <taxon>fabids</taxon>
        <taxon>Fabales</taxon>
        <taxon>Fabaceae</taxon>
        <taxon>Papilionoideae</taxon>
        <taxon>50 kb inversion clade</taxon>
        <taxon>NPAAA clade</taxon>
        <taxon>indigoferoid/millettioid clade</taxon>
        <taxon>Phaseoleae</taxon>
        <taxon>Psophocarpus</taxon>
    </lineage>
</organism>
<evidence type="ECO:0000313" key="2">
    <source>
        <dbReference type="Proteomes" id="UP001386955"/>
    </source>
</evidence>
<gene>
    <name evidence="1" type="ORF">VNO78_11996</name>
</gene>